<organism evidence="1 2">
    <name type="scientific">Smittium culicis</name>
    <dbReference type="NCBI Taxonomy" id="133412"/>
    <lineage>
        <taxon>Eukaryota</taxon>
        <taxon>Fungi</taxon>
        <taxon>Fungi incertae sedis</taxon>
        <taxon>Zoopagomycota</taxon>
        <taxon>Kickxellomycotina</taxon>
        <taxon>Harpellomycetes</taxon>
        <taxon>Harpellales</taxon>
        <taxon>Legeriomycetaceae</taxon>
        <taxon>Smittium</taxon>
    </lineage>
</organism>
<protein>
    <submittedName>
        <fullName evidence="1">Uncharacterized protein</fullName>
    </submittedName>
</protein>
<comment type="caution">
    <text evidence="1">The sequence shown here is derived from an EMBL/GenBank/DDBJ whole genome shotgun (WGS) entry which is preliminary data.</text>
</comment>
<dbReference type="AlphaFoldDB" id="A0A1R1WYZ3"/>
<keyword evidence="2" id="KW-1185">Reference proteome</keyword>
<dbReference type="Proteomes" id="UP000187283">
    <property type="component" value="Unassembled WGS sequence"/>
</dbReference>
<name>A0A1R1WYZ3_9FUNG</name>
<evidence type="ECO:0000313" key="2">
    <source>
        <dbReference type="Proteomes" id="UP000187283"/>
    </source>
</evidence>
<proteinExistence type="predicted"/>
<sequence length="147" mass="16965">MNFSSASTDSLYQKIASKVCFPVSNKNTDNITGKVVDYFPKDGRCTKGYKLNDIRDIFRYAKTKLNKFIDKAITYDFKLRTGEHLSTTVEVLTNCMGCGYNGLRGKILLEMKNLASFYKYHFDKITSSDQKIIFSEYHTEFYHSVDI</sequence>
<evidence type="ECO:0000313" key="1">
    <source>
        <dbReference type="EMBL" id="OMJ07600.1"/>
    </source>
</evidence>
<gene>
    <name evidence="1" type="ORF">AYI70_g12072</name>
</gene>
<dbReference type="EMBL" id="LSSN01006016">
    <property type="protein sequence ID" value="OMJ07600.1"/>
    <property type="molecule type" value="Genomic_DNA"/>
</dbReference>
<reference evidence="1 2" key="1">
    <citation type="submission" date="2017-01" db="EMBL/GenBank/DDBJ databases">
        <authorList>
            <person name="Mah S.A."/>
            <person name="Swanson W.J."/>
            <person name="Moy G.W."/>
            <person name="Vacquier V.D."/>
        </authorList>
    </citation>
    <scope>NUCLEOTIDE SEQUENCE [LARGE SCALE GENOMIC DNA]</scope>
    <source>
        <strain evidence="1 2">GSMNP</strain>
    </source>
</reference>
<feature type="non-terminal residue" evidence="1">
    <location>
        <position position="147"/>
    </location>
</feature>
<accession>A0A1R1WYZ3</accession>